<organism evidence="2 3">
    <name type="scientific">Bifidobacterium samirii</name>
    <dbReference type="NCBI Taxonomy" id="2306974"/>
    <lineage>
        <taxon>Bacteria</taxon>
        <taxon>Bacillati</taxon>
        <taxon>Actinomycetota</taxon>
        <taxon>Actinomycetes</taxon>
        <taxon>Bifidobacteriales</taxon>
        <taxon>Bifidobacteriaceae</taxon>
        <taxon>Bifidobacterium</taxon>
    </lineage>
</organism>
<keyword evidence="3" id="KW-1185">Reference proteome</keyword>
<comment type="caution">
    <text evidence="2">The sequence shown here is derived from an EMBL/GenBank/DDBJ whole genome shotgun (WGS) entry which is preliminary data.</text>
</comment>
<accession>A0A430FUQ3</accession>
<proteinExistence type="predicted"/>
<evidence type="ECO:0000259" key="1">
    <source>
        <dbReference type="Pfam" id="PF03551"/>
    </source>
</evidence>
<dbReference type="Gene3D" id="1.10.10.10">
    <property type="entry name" value="Winged helix-like DNA-binding domain superfamily/Winged helix DNA-binding domain"/>
    <property type="match status" value="1"/>
</dbReference>
<gene>
    <name evidence="2" type="ORF">D2E24_0793</name>
</gene>
<dbReference type="SUPFAM" id="SSF46785">
    <property type="entry name" value="Winged helix' DNA-binding domain"/>
    <property type="match status" value="1"/>
</dbReference>
<reference evidence="2 3" key="1">
    <citation type="submission" date="2018-09" db="EMBL/GenBank/DDBJ databases">
        <title>Characterization of the phylogenetic diversity of five novel species belonging to the genus Bifidobacterium.</title>
        <authorList>
            <person name="Lugli G.A."/>
            <person name="Duranti S."/>
            <person name="Milani C."/>
        </authorList>
    </citation>
    <scope>NUCLEOTIDE SEQUENCE [LARGE SCALE GENOMIC DNA]</scope>
    <source>
        <strain evidence="2 3">2033B</strain>
    </source>
</reference>
<dbReference type="Pfam" id="PF03551">
    <property type="entry name" value="PadR"/>
    <property type="match status" value="1"/>
</dbReference>
<dbReference type="InterPro" id="IPR036388">
    <property type="entry name" value="WH-like_DNA-bd_sf"/>
</dbReference>
<evidence type="ECO:0000313" key="2">
    <source>
        <dbReference type="EMBL" id="RSX57200.1"/>
    </source>
</evidence>
<dbReference type="EMBL" id="QXGK01000006">
    <property type="protein sequence ID" value="RSX57200.1"/>
    <property type="molecule type" value="Genomic_DNA"/>
</dbReference>
<sequence>MSYSRPMNVVEIMTLGFLSEGPLCGYRLRKKMEQLQGYARAFSDGTLHSVTGRFVEAGYLSESSDVVNGRRLRVFHLEDAGREKLIDELKNTRGYMLSDITKWSIVMSFLSVIPDEEDRRAVLQRRFDLLNTDVKRLYSDGEGPIDNDQLTDRYRLGIIGIHDAEIAAERAWLTKELGIDG</sequence>
<dbReference type="InterPro" id="IPR005149">
    <property type="entry name" value="Tscrpt_reg_PadR_N"/>
</dbReference>
<dbReference type="InterPro" id="IPR036390">
    <property type="entry name" value="WH_DNA-bd_sf"/>
</dbReference>
<feature type="domain" description="Transcription regulator PadR N-terminal" evidence="1">
    <location>
        <begin position="15"/>
        <end position="85"/>
    </location>
</feature>
<protein>
    <submittedName>
        <fullName evidence="2">PadR family transcriptional regulator</fullName>
    </submittedName>
</protein>
<dbReference type="AlphaFoldDB" id="A0A430FUQ3"/>
<evidence type="ECO:0000313" key="3">
    <source>
        <dbReference type="Proteomes" id="UP000287470"/>
    </source>
</evidence>
<dbReference type="Proteomes" id="UP000287470">
    <property type="component" value="Unassembled WGS sequence"/>
</dbReference>
<name>A0A430FUQ3_9BIFI</name>